<name>A0A225DID4_9BACT</name>
<comment type="caution">
    <text evidence="1">The sequence shown here is derived from an EMBL/GenBank/DDBJ whole genome shotgun (WGS) entry which is preliminary data.</text>
</comment>
<dbReference type="EMBL" id="NIDE01000014">
    <property type="protein sequence ID" value="OWK38338.1"/>
    <property type="molecule type" value="Genomic_DNA"/>
</dbReference>
<organism evidence="1 2">
    <name type="scientific">Fimbriiglobus ruber</name>
    <dbReference type="NCBI Taxonomy" id="1908690"/>
    <lineage>
        <taxon>Bacteria</taxon>
        <taxon>Pseudomonadati</taxon>
        <taxon>Planctomycetota</taxon>
        <taxon>Planctomycetia</taxon>
        <taxon>Gemmatales</taxon>
        <taxon>Gemmataceae</taxon>
        <taxon>Fimbriiglobus</taxon>
    </lineage>
</organism>
<sequence length="437" mass="48944">MSLIGQEPWHQQLNGDGAAWQSAVDELAGELVRSRSDLDRELPWLVSPEAKGAFRLGEALCNADTEDGLLDRMLSDVPTSGGTLLARGYLHRLPAVRATALARANRLLDRLQAENPRAAFDVLWSAGDEVWKVERLFHMIDAGGLPAEFLRGLQHGVRDRSLRIDELVGAVKRLVAAAENGNDQAPTVAIILLHTWSRSNQKFVDADGLLKSEEMRALLPKVLEQSLADMRSVADFWMKLAKDWASTDPEPAVRLVVRAILNEDYGTRTWAKNCLLDLAKAHPDTVMQAVGDLMLSPTGSWLFRIDKFSSFIGIIPENIVRKWLLETGVEGARTLARHLAPPYLDRDENPVVPSLTTHVFERFEADDEVFDEFCAGVHSGRVRVGNIAATYEQQAYVARQFLDHPLKRVREWASTEITSSRQQGAFWRQRDEEAIRL</sequence>
<dbReference type="Proteomes" id="UP000214646">
    <property type="component" value="Unassembled WGS sequence"/>
</dbReference>
<reference evidence="2" key="1">
    <citation type="submission" date="2017-06" db="EMBL/GenBank/DDBJ databases">
        <title>Genome analysis of Fimbriiglobus ruber SP5, the first member of the order Planctomycetales with confirmed chitinolytic capability.</title>
        <authorList>
            <person name="Ravin N.V."/>
            <person name="Rakitin A.L."/>
            <person name="Ivanova A.A."/>
            <person name="Beletsky A.V."/>
            <person name="Kulichevskaya I.S."/>
            <person name="Mardanov A.V."/>
            <person name="Dedysh S.N."/>
        </authorList>
    </citation>
    <scope>NUCLEOTIDE SEQUENCE [LARGE SCALE GENOMIC DNA]</scope>
    <source>
        <strain evidence="2">SP5</strain>
    </source>
</reference>
<accession>A0A225DID4</accession>
<proteinExistence type="predicted"/>
<evidence type="ECO:0000313" key="2">
    <source>
        <dbReference type="Proteomes" id="UP000214646"/>
    </source>
</evidence>
<dbReference type="AlphaFoldDB" id="A0A225DID4"/>
<protein>
    <submittedName>
        <fullName evidence="1">Uncharacterized protein</fullName>
    </submittedName>
</protein>
<gene>
    <name evidence="1" type="ORF">FRUB_07458</name>
</gene>
<keyword evidence="2" id="KW-1185">Reference proteome</keyword>
<evidence type="ECO:0000313" key="1">
    <source>
        <dbReference type="EMBL" id="OWK38338.1"/>
    </source>
</evidence>